<dbReference type="SUPFAM" id="SSF101112">
    <property type="entry name" value="Oxygen-evolving enhancer protein 3"/>
    <property type="match status" value="1"/>
</dbReference>
<dbReference type="AlphaFoldDB" id="A0A6N8FZ02"/>
<evidence type="ECO:0000256" key="1">
    <source>
        <dbReference type="ARBA" id="ARBA00004370"/>
    </source>
</evidence>
<keyword evidence="3" id="KW-0472">Membrane</keyword>
<accession>A0A6N8FZ02</accession>
<evidence type="ECO:0000256" key="4">
    <source>
        <dbReference type="SAM" id="SignalP"/>
    </source>
</evidence>
<feature type="signal peptide" evidence="4">
    <location>
        <begin position="1"/>
        <end position="28"/>
    </location>
</feature>
<evidence type="ECO:0000256" key="3">
    <source>
        <dbReference type="ARBA" id="ARBA00023136"/>
    </source>
</evidence>
<dbReference type="GO" id="GO:0005509">
    <property type="term" value="F:calcium ion binding"/>
    <property type="evidence" value="ECO:0007669"/>
    <property type="project" value="InterPro"/>
</dbReference>
<evidence type="ECO:0000313" key="5">
    <source>
        <dbReference type="EMBL" id="MUL38079.1"/>
    </source>
</evidence>
<keyword evidence="4" id="KW-0732">Signal</keyword>
<reference evidence="5 6" key="1">
    <citation type="journal article" date="2019" name="Front. Microbiol.">
        <title>Genomic Features for Desiccation Tolerance and Sugar Biosynthesis in the Extremophile Gloeocapsopsis sp. UTEX B3054.</title>
        <authorList>
            <person name="Urrejola C."/>
            <person name="Alcorta J."/>
            <person name="Salas L."/>
            <person name="Vasquez M."/>
            <person name="Polz M.F."/>
            <person name="Vicuna R."/>
            <person name="Diez B."/>
        </authorList>
    </citation>
    <scope>NUCLEOTIDE SEQUENCE [LARGE SCALE GENOMIC DNA]</scope>
    <source>
        <strain evidence="5 6">1H9</strain>
    </source>
</reference>
<name>A0A6N8FZ02_9CHRO</name>
<dbReference type="EMBL" id="NAPY01000031">
    <property type="protein sequence ID" value="MUL38079.1"/>
    <property type="molecule type" value="Genomic_DNA"/>
</dbReference>
<evidence type="ECO:0000256" key="2">
    <source>
        <dbReference type="ARBA" id="ARBA00023078"/>
    </source>
</evidence>
<gene>
    <name evidence="5" type="ORF">BWI75_17525</name>
</gene>
<evidence type="ECO:0000313" key="6">
    <source>
        <dbReference type="Proteomes" id="UP000441797"/>
    </source>
</evidence>
<dbReference type="PROSITE" id="PS51257">
    <property type="entry name" value="PROKAR_LIPOPROTEIN"/>
    <property type="match status" value="1"/>
</dbReference>
<dbReference type="GO" id="GO:0019898">
    <property type="term" value="C:extrinsic component of membrane"/>
    <property type="evidence" value="ECO:0007669"/>
    <property type="project" value="InterPro"/>
</dbReference>
<feature type="chain" id="PRO_5026697850" evidence="4">
    <location>
        <begin position="29"/>
        <end position="158"/>
    </location>
</feature>
<dbReference type="Pfam" id="PF05757">
    <property type="entry name" value="PsbQ"/>
    <property type="match status" value="1"/>
</dbReference>
<comment type="caution">
    <text evidence="5">The sequence shown here is derived from an EMBL/GenBank/DDBJ whole genome shotgun (WGS) entry which is preliminary data.</text>
</comment>
<dbReference type="Proteomes" id="UP000441797">
    <property type="component" value="Unassembled WGS sequence"/>
</dbReference>
<protein>
    <submittedName>
        <fullName evidence="5">Photosystem II protein PsbQ</fullName>
    </submittedName>
</protein>
<keyword evidence="2" id="KW-0793">Thylakoid</keyword>
<organism evidence="5 6">
    <name type="scientific">Gloeocapsopsis dulcis AAB1 = 1H9</name>
    <dbReference type="NCBI Taxonomy" id="1433147"/>
    <lineage>
        <taxon>Bacteria</taxon>
        <taxon>Bacillati</taxon>
        <taxon>Cyanobacteriota</taxon>
        <taxon>Cyanophyceae</taxon>
        <taxon>Oscillatoriophycideae</taxon>
        <taxon>Chroococcales</taxon>
        <taxon>Chroococcaceae</taxon>
        <taxon>Gloeocapsopsis</taxon>
        <taxon>Gloeocapsopsis dulcis</taxon>
    </lineage>
</organism>
<dbReference type="NCBIfam" id="TIGR03042">
    <property type="entry name" value="PS_II_psbQ_bact"/>
    <property type="match status" value="1"/>
</dbReference>
<dbReference type="InterPro" id="IPR008797">
    <property type="entry name" value="PSII_PsbQ"/>
</dbReference>
<comment type="subcellular location">
    <subcellularLocation>
        <location evidence="1">Membrane</location>
    </subcellularLocation>
</comment>
<proteinExistence type="predicted"/>
<dbReference type="InterPro" id="IPR017487">
    <property type="entry name" value="PSII_PsbQ_cyanobac"/>
</dbReference>
<dbReference type="GO" id="GO:0009654">
    <property type="term" value="C:photosystem II oxygen evolving complex"/>
    <property type="evidence" value="ECO:0007669"/>
    <property type="project" value="InterPro"/>
</dbReference>
<keyword evidence="6" id="KW-1185">Reference proteome</keyword>
<dbReference type="InterPro" id="IPR023222">
    <property type="entry name" value="PsbQ-like_dom_sf"/>
</dbReference>
<sequence>MARYRSILSLILVIVTTFLVSCSSPSVAKAPPTYTAAQVEQIQQYVPDIVTLRDRLDNELITLIKRRDWIDVSNFIHGPGGEMRLKMTYVARNLLPQDQSQAREATRSLFDHLVKIEQAAEAADYQKATLNSREALADIDSFLQLIPKPTVLPQESEA</sequence>
<dbReference type="GO" id="GO:0015979">
    <property type="term" value="P:photosynthesis"/>
    <property type="evidence" value="ECO:0007669"/>
    <property type="project" value="InterPro"/>
</dbReference>
<dbReference type="OrthoDB" id="425184at2"/>
<dbReference type="Gene3D" id="1.20.120.290">
    <property type="entry name" value="Oxygen-evolving enhancer protein 3 (PsbQ), four-helix up-down bundle"/>
    <property type="match status" value="1"/>
</dbReference>